<feature type="binding site" evidence="12">
    <location>
        <position position="227"/>
    </location>
    <ligand>
        <name>[4Fe-4S] cluster</name>
        <dbReference type="ChEBI" id="CHEBI:49883"/>
    </ligand>
</feature>
<dbReference type="InterPro" id="IPR003651">
    <property type="entry name" value="Endonuclease3_FeS-loop_motif"/>
</dbReference>
<dbReference type="FunFam" id="1.10.1670.10:FF:000001">
    <property type="entry name" value="Endonuclease III"/>
    <property type="match status" value="1"/>
</dbReference>
<keyword evidence="8 12" id="KW-0238">DNA-binding</keyword>
<evidence type="ECO:0000259" key="14">
    <source>
        <dbReference type="SMART" id="SM00478"/>
    </source>
</evidence>
<evidence type="ECO:0000256" key="5">
    <source>
        <dbReference type="ARBA" id="ARBA00022801"/>
    </source>
</evidence>
<protein>
    <recommendedName>
        <fullName evidence="12">Endonuclease III</fullName>
        <ecNumber evidence="12">4.2.99.18</ecNumber>
    </recommendedName>
    <alternativeName>
        <fullName evidence="12">DNA-(apurinic or apyrimidinic site) lyase</fullName>
    </alternativeName>
</protein>
<dbReference type="InterPro" id="IPR004036">
    <property type="entry name" value="Endonuclease-III-like_CS2"/>
</dbReference>
<dbReference type="AlphaFoldDB" id="A0A508WZ11"/>
<proteinExistence type="inferred from homology"/>
<keyword evidence="2 12" id="KW-0004">4Fe-4S</keyword>
<evidence type="ECO:0000256" key="10">
    <source>
        <dbReference type="ARBA" id="ARBA00023239"/>
    </source>
</evidence>
<keyword evidence="5 12" id="KW-0378">Hydrolase</keyword>
<evidence type="ECO:0000313" key="15">
    <source>
        <dbReference type="EMBL" id="VTZ62758.1"/>
    </source>
</evidence>
<dbReference type="FunFam" id="1.10.340.30:FF:000001">
    <property type="entry name" value="Endonuclease III"/>
    <property type="match status" value="1"/>
</dbReference>
<feature type="binding site" evidence="12">
    <location>
        <position position="243"/>
    </location>
    <ligand>
        <name>[4Fe-4S] cluster</name>
        <dbReference type="ChEBI" id="CHEBI:49883"/>
    </ligand>
</feature>
<dbReference type="InterPro" id="IPR003265">
    <property type="entry name" value="HhH-GPD_domain"/>
</dbReference>
<evidence type="ECO:0000256" key="4">
    <source>
        <dbReference type="ARBA" id="ARBA00022763"/>
    </source>
</evidence>
<keyword evidence="15" id="KW-0540">Nuclease</keyword>
<dbReference type="InterPro" id="IPR000445">
    <property type="entry name" value="HhH_motif"/>
</dbReference>
<keyword evidence="10 12" id="KW-0456">Lyase</keyword>
<keyword evidence="6 12" id="KW-0408">Iron</keyword>
<feature type="domain" description="HhH-GPD" evidence="14">
    <location>
        <begin position="78"/>
        <end position="225"/>
    </location>
</feature>
<dbReference type="Pfam" id="PF00633">
    <property type="entry name" value="HHH"/>
    <property type="match status" value="1"/>
</dbReference>
<dbReference type="InterPro" id="IPR005759">
    <property type="entry name" value="Nth"/>
</dbReference>
<organism evidence="15">
    <name type="scientific">Sinorhizobium medicae</name>
    <dbReference type="NCBI Taxonomy" id="110321"/>
    <lineage>
        <taxon>Bacteria</taxon>
        <taxon>Pseudomonadati</taxon>
        <taxon>Pseudomonadota</taxon>
        <taxon>Alphaproteobacteria</taxon>
        <taxon>Hyphomicrobiales</taxon>
        <taxon>Rhizobiaceae</taxon>
        <taxon>Sinorhizobium/Ensifer group</taxon>
        <taxon>Sinorhizobium</taxon>
    </lineage>
</organism>
<keyword evidence="15" id="KW-0255">Endonuclease</keyword>
<keyword evidence="4 12" id="KW-0227">DNA damage</keyword>
<evidence type="ECO:0000256" key="2">
    <source>
        <dbReference type="ARBA" id="ARBA00022485"/>
    </source>
</evidence>
<comment type="similarity">
    <text evidence="1 12">Belongs to the Nth/MutY family.</text>
</comment>
<evidence type="ECO:0000256" key="11">
    <source>
        <dbReference type="ARBA" id="ARBA00023295"/>
    </source>
</evidence>
<sequence>MRMKNVKLKSPSQQPKPAKASTGRMAGRTGGRMSARQRSAYSTEEVEEIFRRFSVQRPEPKGELEHVNPFTLVVAVALSAQATDAGVNKATRALFAVADTPEKMLALGEERVRDYIKTIGLYRNKAKNVIALSRKLITDFGGEVPRTREELVTLPGVGRKTANVVLSMAFGEATIAVDTHIFRIANRIRIAPGKTPDEVEAHLLRVIPEHRLYHAHHWLILHGRYVCKARRPECERCVIADICKSPEKTSDIPAPLVELPPQAIAAVG</sequence>
<dbReference type="Proteomes" id="UP000507954">
    <property type="component" value="Unassembled WGS sequence"/>
</dbReference>
<dbReference type="SMART" id="SM00478">
    <property type="entry name" value="ENDO3c"/>
    <property type="match status" value="1"/>
</dbReference>
<evidence type="ECO:0000256" key="13">
    <source>
        <dbReference type="SAM" id="MobiDB-lite"/>
    </source>
</evidence>
<dbReference type="PROSITE" id="PS01155">
    <property type="entry name" value="ENDONUCLEASE_III_2"/>
    <property type="match status" value="1"/>
</dbReference>
<comment type="catalytic activity">
    <reaction evidence="12">
        <text>2'-deoxyribonucleotide-(2'-deoxyribose 5'-phosphate)-2'-deoxyribonucleotide-DNA = a 3'-end 2'-deoxyribonucleotide-(2,3-dehydro-2,3-deoxyribose 5'-phosphate)-DNA + a 5'-end 5'-phospho-2'-deoxyribonucleoside-DNA + H(+)</text>
        <dbReference type="Rhea" id="RHEA:66592"/>
        <dbReference type="Rhea" id="RHEA-COMP:13180"/>
        <dbReference type="Rhea" id="RHEA-COMP:16897"/>
        <dbReference type="Rhea" id="RHEA-COMP:17067"/>
        <dbReference type="ChEBI" id="CHEBI:15378"/>
        <dbReference type="ChEBI" id="CHEBI:136412"/>
        <dbReference type="ChEBI" id="CHEBI:157695"/>
        <dbReference type="ChEBI" id="CHEBI:167181"/>
        <dbReference type="EC" id="4.2.99.18"/>
    </reaction>
</comment>
<dbReference type="GO" id="GO:0006285">
    <property type="term" value="P:base-excision repair, AP site formation"/>
    <property type="evidence" value="ECO:0007669"/>
    <property type="project" value="TreeGrafter"/>
</dbReference>
<feature type="region of interest" description="Disordered" evidence="13">
    <location>
        <begin position="1"/>
        <end position="40"/>
    </location>
</feature>
<dbReference type="EC" id="4.2.99.18" evidence="12"/>
<accession>A0A508WZ11</accession>
<gene>
    <name evidence="12 15" type="primary">nth</name>
    <name evidence="15" type="ORF">EMEDMD4_440072</name>
</gene>
<keyword evidence="7 12" id="KW-0411">Iron-sulfur</keyword>
<dbReference type="Gene3D" id="1.10.340.30">
    <property type="entry name" value="Hypothetical protein, domain 2"/>
    <property type="match status" value="1"/>
</dbReference>
<dbReference type="NCBIfam" id="TIGR01083">
    <property type="entry name" value="nth"/>
    <property type="match status" value="1"/>
</dbReference>
<dbReference type="GO" id="GO:0003677">
    <property type="term" value="F:DNA binding"/>
    <property type="evidence" value="ECO:0007669"/>
    <property type="project" value="UniProtKB-UniRule"/>
</dbReference>
<dbReference type="CDD" id="cd00056">
    <property type="entry name" value="ENDO3c"/>
    <property type="match status" value="1"/>
</dbReference>
<feature type="compositionally biased region" description="Low complexity" evidence="13">
    <location>
        <begin position="21"/>
        <end position="36"/>
    </location>
</feature>
<comment type="cofactor">
    <cofactor evidence="12">
        <name>[4Fe-4S] cluster</name>
        <dbReference type="ChEBI" id="CHEBI:49883"/>
    </cofactor>
    <text evidence="12">Binds 1 [4Fe-4S] cluster.</text>
</comment>
<dbReference type="EMBL" id="CABFNB010000111">
    <property type="protein sequence ID" value="VTZ62758.1"/>
    <property type="molecule type" value="Genomic_DNA"/>
</dbReference>
<dbReference type="InterPro" id="IPR011257">
    <property type="entry name" value="DNA_glycosylase"/>
</dbReference>
<dbReference type="GO" id="GO:0046872">
    <property type="term" value="F:metal ion binding"/>
    <property type="evidence" value="ECO:0007669"/>
    <property type="project" value="UniProtKB-KW"/>
</dbReference>
<dbReference type="GO" id="GO:0140078">
    <property type="term" value="F:class I DNA-(apurinic or apyrimidinic site) endonuclease activity"/>
    <property type="evidence" value="ECO:0007669"/>
    <property type="project" value="UniProtKB-EC"/>
</dbReference>
<dbReference type="GO" id="GO:0051539">
    <property type="term" value="F:4 iron, 4 sulfur cluster binding"/>
    <property type="evidence" value="ECO:0007669"/>
    <property type="project" value="UniProtKB-UniRule"/>
</dbReference>
<dbReference type="Pfam" id="PF10576">
    <property type="entry name" value="EndIII_4Fe-2S"/>
    <property type="match status" value="1"/>
</dbReference>
<dbReference type="GO" id="GO:0019104">
    <property type="term" value="F:DNA N-glycosylase activity"/>
    <property type="evidence" value="ECO:0007669"/>
    <property type="project" value="UniProtKB-UniRule"/>
</dbReference>
<dbReference type="Pfam" id="PF00730">
    <property type="entry name" value="HhH-GPD"/>
    <property type="match status" value="1"/>
</dbReference>
<dbReference type="Gene3D" id="1.10.1670.10">
    <property type="entry name" value="Helix-hairpin-Helix base-excision DNA repair enzymes (C-terminal)"/>
    <property type="match status" value="1"/>
</dbReference>
<keyword evidence="9 12" id="KW-0234">DNA repair</keyword>
<evidence type="ECO:0000256" key="7">
    <source>
        <dbReference type="ARBA" id="ARBA00023014"/>
    </source>
</evidence>
<evidence type="ECO:0000256" key="6">
    <source>
        <dbReference type="ARBA" id="ARBA00023004"/>
    </source>
</evidence>
<evidence type="ECO:0000256" key="8">
    <source>
        <dbReference type="ARBA" id="ARBA00023125"/>
    </source>
</evidence>
<evidence type="ECO:0000256" key="9">
    <source>
        <dbReference type="ARBA" id="ARBA00023204"/>
    </source>
</evidence>
<comment type="function">
    <text evidence="12">DNA repair enzyme that has both DNA N-glycosylase activity and AP-lyase activity. The DNA N-glycosylase activity releases various damaged pyrimidines from DNA by cleaving the N-glycosidic bond, leaving an AP (apurinic/apyrimidinic) site. The AP-lyase activity cleaves the phosphodiester bond 3' to the AP site by a beta-elimination, leaving a 3'-terminal unsaturated sugar and a product with a terminal 5'-phosphate.</text>
</comment>
<dbReference type="PANTHER" id="PTHR10359">
    <property type="entry name" value="A/G-SPECIFIC ADENINE GLYCOSYLASE/ENDONUCLEASE III"/>
    <property type="match status" value="1"/>
</dbReference>
<keyword evidence="11 12" id="KW-0326">Glycosidase</keyword>
<feature type="binding site" evidence="12">
    <location>
        <position position="237"/>
    </location>
    <ligand>
        <name>[4Fe-4S] cluster</name>
        <dbReference type="ChEBI" id="CHEBI:49883"/>
    </ligand>
</feature>
<keyword evidence="3 12" id="KW-0479">Metal-binding</keyword>
<feature type="binding site" evidence="12">
    <location>
        <position position="234"/>
    </location>
    <ligand>
        <name>[4Fe-4S] cluster</name>
        <dbReference type="ChEBI" id="CHEBI:49883"/>
    </ligand>
</feature>
<reference evidence="15" key="1">
    <citation type="submission" date="2019-06" db="EMBL/GenBank/DDBJ databases">
        <authorList>
            <person name="Le Quere A."/>
            <person name="Colella S."/>
        </authorList>
    </citation>
    <scope>NUCLEOTIDE SEQUENCE</scope>
    <source>
        <strain evidence="15">EmedicaeMD41</strain>
    </source>
</reference>
<evidence type="ECO:0000256" key="3">
    <source>
        <dbReference type="ARBA" id="ARBA00022723"/>
    </source>
</evidence>
<evidence type="ECO:0000256" key="1">
    <source>
        <dbReference type="ARBA" id="ARBA00008343"/>
    </source>
</evidence>
<dbReference type="PANTHER" id="PTHR10359:SF18">
    <property type="entry name" value="ENDONUCLEASE III"/>
    <property type="match status" value="1"/>
</dbReference>
<name>A0A508WZ11_9HYPH</name>
<dbReference type="SUPFAM" id="SSF48150">
    <property type="entry name" value="DNA-glycosylase"/>
    <property type="match status" value="1"/>
</dbReference>
<dbReference type="HAMAP" id="MF_00942">
    <property type="entry name" value="Nth"/>
    <property type="match status" value="1"/>
</dbReference>
<evidence type="ECO:0000256" key="12">
    <source>
        <dbReference type="HAMAP-Rule" id="MF_00942"/>
    </source>
</evidence>
<dbReference type="InterPro" id="IPR023170">
    <property type="entry name" value="HhH_base_excis_C"/>
</dbReference>